<dbReference type="InterPro" id="IPR012338">
    <property type="entry name" value="Beta-lactam/transpept-like"/>
</dbReference>
<evidence type="ECO:0000256" key="1">
    <source>
        <dbReference type="ARBA" id="ARBA00004370"/>
    </source>
</evidence>
<comment type="caution">
    <text evidence="5">The sequence shown here is derived from an EMBL/GenBank/DDBJ whole genome shotgun (WGS) entry which is preliminary data.</text>
</comment>
<protein>
    <submittedName>
        <fullName evidence="5">Penicillin-binding protein</fullName>
    </submittedName>
</protein>
<name>A0A537JJE8_9BACT</name>
<dbReference type="Gene3D" id="3.40.710.10">
    <property type="entry name" value="DD-peptidase/beta-lactamase superfamily"/>
    <property type="match status" value="1"/>
</dbReference>
<dbReference type="GO" id="GO:0008658">
    <property type="term" value="F:penicillin binding"/>
    <property type="evidence" value="ECO:0007669"/>
    <property type="project" value="InterPro"/>
</dbReference>
<accession>A0A537JJE8</accession>
<dbReference type="Proteomes" id="UP000318093">
    <property type="component" value="Unassembled WGS sequence"/>
</dbReference>
<sequence>MIHHPAKSTLTRHRGRPAGAPRAEAPALRLTPAEVETRLRRGGPYFAWLARRQPRPTIEAVRALGLGDAVGILTETQRIYPAGGLAASTIGFAGMDGSGLAGLEMKYDAVLRGVEGTGMAHRDAIGRELMQTQRILTPPHDGNTLVLTLDEVVQHIAERELMRAVAAAGARGGAVIVMDPNTGAIFALATLPSFDPNRFQETAPEVWRNRAVADVYEPGSPFKLILAAAALSSGAVGPDERFLDPGTIRINGAWIHDAEVPAHPTLTIGEIVKYSSNVGAAQVATRLGRDRFYGYIRQFGFGSPTGIDLPGEAAGIIRPVEQWLGPSLQNIGCGQGTSVTPIQLLVAASAITTHALRVHPHLVEAVRDPAGHTIDTPGAFQPQPVIEPEVADRVLAMMREVVVGGSGEKAGLPGYPVAGKTGTAQRPRAGGGYEPGAYVASFVGAVPVPSPRIAVLVIVDRPGGVYSGGDVAAPAFREIARQVLWYLRVPPVDAPE</sequence>
<organism evidence="5 6">
    <name type="scientific">Candidatus Segetimicrobium genomatis</name>
    <dbReference type="NCBI Taxonomy" id="2569760"/>
    <lineage>
        <taxon>Bacteria</taxon>
        <taxon>Bacillati</taxon>
        <taxon>Candidatus Sysuimicrobiota</taxon>
        <taxon>Candidatus Sysuimicrobiia</taxon>
        <taxon>Candidatus Sysuimicrobiales</taxon>
        <taxon>Candidatus Segetimicrobiaceae</taxon>
        <taxon>Candidatus Segetimicrobium</taxon>
    </lineage>
</organism>
<evidence type="ECO:0000256" key="3">
    <source>
        <dbReference type="SAM" id="MobiDB-lite"/>
    </source>
</evidence>
<dbReference type="InterPro" id="IPR036138">
    <property type="entry name" value="PBP_dimer_sf"/>
</dbReference>
<comment type="subcellular location">
    <subcellularLocation>
        <location evidence="1">Membrane</location>
    </subcellularLocation>
</comment>
<dbReference type="Gene3D" id="3.30.450.330">
    <property type="match status" value="1"/>
</dbReference>
<dbReference type="EMBL" id="VBAN01000100">
    <property type="protein sequence ID" value="TMI83624.1"/>
    <property type="molecule type" value="Genomic_DNA"/>
</dbReference>
<proteinExistence type="predicted"/>
<dbReference type="PANTHER" id="PTHR30627:SF1">
    <property type="entry name" value="PEPTIDOGLYCAN D,D-TRANSPEPTIDASE FTSI"/>
    <property type="match status" value="1"/>
</dbReference>
<dbReference type="PANTHER" id="PTHR30627">
    <property type="entry name" value="PEPTIDOGLYCAN D,D-TRANSPEPTIDASE"/>
    <property type="match status" value="1"/>
</dbReference>
<feature type="region of interest" description="Disordered" evidence="3">
    <location>
        <begin position="1"/>
        <end position="25"/>
    </location>
</feature>
<dbReference type="Gene3D" id="3.90.1310.10">
    <property type="entry name" value="Penicillin-binding protein 2a (Domain 2)"/>
    <property type="match status" value="1"/>
</dbReference>
<evidence type="ECO:0000313" key="5">
    <source>
        <dbReference type="EMBL" id="TMI83624.1"/>
    </source>
</evidence>
<evidence type="ECO:0000256" key="2">
    <source>
        <dbReference type="ARBA" id="ARBA00023136"/>
    </source>
</evidence>
<dbReference type="AlphaFoldDB" id="A0A537JJE8"/>
<dbReference type="SUPFAM" id="SSF56601">
    <property type="entry name" value="beta-lactamase/transpeptidase-like"/>
    <property type="match status" value="1"/>
</dbReference>
<feature type="compositionally biased region" description="Basic residues" evidence="3">
    <location>
        <begin position="1"/>
        <end position="16"/>
    </location>
</feature>
<dbReference type="InterPro" id="IPR001460">
    <property type="entry name" value="PCN-bd_Tpept"/>
</dbReference>
<dbReference type="GO" id="GO:0071555">
    <property type="term" value="P:cell wall organization"/>
    <property type="evidence" value="ECO:0007669"/>
    <property type="project" value="TreeGrafter"/>
</dbReference>
<gene>
    <name evidence="5" type="ORF">E6H03_03375</name>
</gene>
<dbReference type="GO" id="GO:0005886">
    <property type="term" value="C:plasma membrane"/>
    <property type="evidence" value="ECO:0007669"/>
    <property type="project" value="TreeGrafter"/>
</dbReference>
<dbReference type="InterPro" id="IPR050515">
    <property type="entry name" value="Beta-lactam/transpept"/>
</dbReference>
<evidence type="ECO:0000259" key="4">
    <source>
        <dbReference type="Pfam" id="PF00905"/>
    </source>
</evidence>
<evidence type="ECO:0000313" key="6">
    <source>
        <dbReference type="Proteomes" id="UP000318093"/>
    </source>
</evidence>
<keyword evidence="2" id="KW-0472">Membrane</keyword>
<dbReference type="Pfam" id="PF00905">
    <property type="entry name" value="Transpeptidase"/>
    <property type="match status" value="1"/>
</dbReference>
<feature type="domain" description="Penicillin-binding protein transpeptidase" evidence="4">
    <location>
        <begin position="173"/>
        <end position="480"/>
    </location>
</feature>
<dbReference type="SUPFAM" id="SSF56519">
    <property type="entry name" value="Penicillin binding protein dimerisation domain"/>
    <property type="match status" value="1"/>
</dbReference>
<reference evidence="5 6" key="1">
    <citation type="journal article" date="2019" name="Nat. Microbiol.">
        <title>Mediterranean grassland soil C-N compound turnover is dependent on rainfall and depth, and is mediated by genomically divergent microorganisms.</title>
        <authorList>
            <person name="Diamond S."/>
            <person name="Andeer P.F."/>
            <person name="Li Z."/>
            <person name="Crits-Christoph A."/>
            <person name="Burstein D."/>
            <person name="Anantharaman K."/>
            <person name="Lane K.R."/>
            <person name="Thomas B.C."/>
            <person name="Pan C."/>
            <person name="Northen T.R."/>
            <person name="Banfield J.F."/>
        </authorList>
    </citation>
    <scope>NUCLEOTIDE SEQUENCE [LARGE SCALE GENOMIC DNA]</scope>
    <source>
        <strain evidence="5">NP_6</strain>
    </source>
</reference>